<dbReference type="EMBL" id="PENI01000008">
    <property type="protein sequence ID" value="RMB85024.1"/>
    <property type="molecule type" value="Genomic_DNA"/>
</dbReference>
<keyword evidence="3" id="KW-0804">Transcription</keyword>
<dbReference type="InterPro" id="IPR046348">
    <property type="entry name" value="SIS_dom_sf"/>
</dbReference>
<organism evidence="6 7">
    <name type="scientific">Streptomyces shenzhenensis</name>
    <dbReference type="NCBI Taxonomy" id="943815"/>
    <lineage>
        <taxon>Bacteria</taxon>
        <taxon>Bacillati</taxon>
        <taxon>Actinomycetota</taxon>
        <taxon>Actinomycetes</taxon>
        <taxon>Kitasatosporales</taxon>
        <taxon>Streptomycetaceae</taxon>
        <taxon>Streptomyces</taxon>
    </lineage>
</organism>
<dbReference type="SUPFAM" id="SSF53697">
    <property type="entry name" value="SIS domain"/>
    <property type="match status" value="1"/>
</dbReference>
<feature type="domain" description="HTH rpiR-type" evidence="4">
    <location>
        <begin position="3"/>
        <end position="79"/>
    </location>
</feature>
<keyword evidence="7" id="KW-1185">Reference proteome</keyword>
<gene>
    <name evidence="6" type="ORF">CTZ28_15505</name>
</gene>
<dbReference type="GO" id="GO:0003677">
    <property type="term" value="F:DNA binding"/>
    <property type="evidence" value="ECO:0007669"/>
    <property type="project" value="UniProtKB-KW"/>
</dbReference>
<dbReference type="Pfam" id="PF01380">
    <property type="entry name" value="SIS"/>
    <property type="match status" value="1"/>
</dbReference>
<dbReference type="InterPro" id="IPR035472">
    <property type="entry name" value="RpiR-like_SIS"/>
</dbReference>
<evidence type="ECO:0000256" key="2">
    <source>
        <dbReference type="ARBA" id="ARBA00023125"/>
    </source>
</evidence>
<dbReference type="AlphaFoldDB" id="A0A3M0I8D1"/>
<dbReference type="RefSeq" id="WP_121889998.1">
    <property type="nucleotide sequence ID" value="NZ_JBEXWZ010000127.1"/>
</dbReference>
<reference evidence="6 7" key="1">
    <citation type="submission" date="2017-11" db="EMBL/GenBank/DDBJ databases">
        <title>Draft genome of actinobacteria isolated from guarana (Paullinia cupana (Mart.) Ducke.</title>
        <authorList>
            <person name="Siqueira K.A."/>
            <person name="Liotti R.G."/>
            <person name="Mendes T.A.O."/>
            <person name="Soares M.A."/>
        </authorList>
    </citation>
    <scope>NUCLEOTIDE SEQUENCE [LARGE SCALE GENOMIC DNA]</scope>
    <source>
        <strain evidence="6 7">193</strain>
    </source>
</reference>
<protein>
    <submittedName>
        <fullName evidence="6">RpiR family transcriptional regulator</fullName>
    </submittedName>
</protein>
<dbReference type="InterPro" id="IPR036388">
    <property type="entry name" value="WH-like_DNA-bd_sf"/>
</dbReference>
<evidence type="ECO:0000313" key="6">
    <source>
        <dbReference type="EMBL" id="RMB85024.1"/>
    </source>
</evidence>
<dbReference type="Pfam" id="PF01418">
    <property type="entry name" value="HTH_6"/>
    <property type="match status" value="1"/>
</dbReference>
<name>A0A3M0I8D1_9ACTN</name>
<comment type="caution">
    <text evidence="6">The sequence shown here is derived from an EMBL/GenBank/DDBJ whole genome shotgun (WGS) entry which is preliminary data.</text>
</comment>
<evidence type="ECO:0000256" key="3">
    <source>
        <dbReference type="ARBA" id="ARBA00023163"/>
    </source>
</evidence>
<dbReference type="CDD" id="cd05013">
    <property type="entry name" value="SIS_RpiR"/>
    <property type="match status" value="1"/>
</dbReference>
<dbReference type="GO" id="GO:1901135">
    <property type="term" value="P:carbohydrate derivative metabolic process"/>
    <property type="evidence" value="ECO:0007669"/>
    <property type="project" value="InterPro"/>
</dbReference>
<dbReference type="GO" id="GO:0003700">
    <property type="term" value="F:DNA-binding transcription factor activity"/>
    <property type="evidence" value="ECO:0007669"/>
    <property type="project" value="InterPro"/>
</dbReference>
<dbReference type="PROSITE" id="PS51464">
    <property type="entry name" value="SIS"/>
    <property type="match status" value="1"/>
</dbReference>
<dbReference type="Gene3D" id="1.10.10.10">
    <property type="entry name" value="Winged helix-like DNA-binding domain superfamily/Winged helix DNA-binding domain"/>
    <property type="match status" value="1"/>
</dbReference>
<dbReference type="GO" id="GO:0097367">
    <property type="term" value="F:carbohydrate derivative binding"/>
    <property type="evidence" value="ECO:0007669"/>
    <property type="project" value="InterPro"/>
</dbReference>
<dbReference type="PANTHER" id="PTHR30514">
    <property type="entry name" value="GLUCOKINASE"/>
    <property type="match status" value="1"/>
</dbReference>
<dbReference type="Proteomes" id="UP000270471">
    <property type="component" value="Unassembled WGS sequence"/>
</dbReference>
<dbReference type="InterPro" id="IPR000281">
    <property type="entry name" value="HTH_RpiR"/>
</dbReference>
<dbReference type="OrthoDB" id="370421at2"/>
<dbReference type="SUPFAM" id="SSF46689">
    <property type="entry name" value="Homeodomain-like"/>
    <property type="match status" value="1"/>
</dbReference>
<evidence type="ECO:0000256" key="1">
    <source>
        <dbReference type="ARBA" id="ARBA00023015"/>
    </source>
</evidence>
<dbReference type="InterPro" id="IPR047640">
    <property type="entry name" value="RpiR-like"/>
</dbReference>
<accession>A0A3M0I8D1</accession>
<evidence type="ECO:0000259" key="5">
    <source>
        <dbReference type="PROSITE" id="PS51464"/>
    </source>
</evidence>
<proteinExistence type="predicted"/>
<dbReference type="Gene3D" id="3.40.50.10490">
    <property type="entry name" value="Glucose-6-phosphate isomerase like protein, domain 1"/>
    <property type="match status" value="1"/>
</dbReference>
<keyword evidence="1" id="KW-0805">Transcription regulation</keyword>
<evidence type="ECO:0000313" key="7">
    <source>
        <dbReference type="Proteomes" id="UP000270471"/>
    </source>
</evidence>
<sequence length="295" mass="31337">MVDDVTMRLRQALPGLRPAERRIAELTLASPAEAAEMTITTLAERCATSPASVTRLYRTLGFTGYPAFRIALARAAADEQGRRLSFGVEDADIAPDDDARDVARKLAYHEARAIEETAAALDVVELDRVVDAIVQASVIDIYGSGSSSLAGQDLQQKLRRIGYQANCWIDSHLGITSAAVLRPGTVAIGFSHSGRTSETLAALRTAAAAGAHTVAVTNFPDGPLAQSADSVLTTASRETRFRSGAMASRMAQLTVVDILFLRVAQRAPEAVTVSLTATYDAIATRHERGSGTKPT</sequence>
<dbReference type="PANTHER" id="PTHR30514:SF1">
    <property type="entry name" value="HTH-TYPE TRANSCRIPTIONAL REGULATOR HEXR-RELATED"/>
    <property type="match status" value="1"/>
</dbReference>
<dbReference type="InterPro" id="IPR001347">
    <property type="entry name" value="SIS_dom"/>
</dbReference>
<keyword evidence="2" id="KW-0238">DNA-binding</keyword>
<dbReference type="InterPro" id="IPR009057">
    <property type="entry name" value="Homeodomain-like_sf"/>
</dbReference>
<feature type="domain" description="SIS" evidence="5">
    <location>
        <begin position="129"/>
        <end position="269"/>
    </location>
</feature>
<dbReference type="PROSITE" id="PS51071">
    <property type="entry name" value="HTH_RPIR"/>
    <property type="match status" value="1"/>
</dbReference>
<evidence type="ECO:0000259" key="4">
    <source>
        <dbReference type="PROSITE" id="PS51071"/>
    </source>
</evidence>